<sequence length="342" mass="38019">MERLNDDEMSSIKDLNVTFEAINEDNSYSEGDTIVGTVSFRLTRDVKVKSLSVKAKGDAKAEWTEGVGECQMTYKTKKRYFKLKEYLIAENGKGERFYLKLVEFVVPKLKALIIVSHAFKFRLQIPEGSLPSSFKGKYGKIVYMFEAKISRSCWWSSKVKQKINFISKSFLQFCEKMVNTAMCESLSVVAKICNSSSKDTRPKFKLEQRTVYCCQSNTTESAVTLLQMVGDAVSPNSEQTASCQLKIPEDAIPTLHNCEIISVEYYIKVYLDISFAFDPEVVLPLVIIPSAFATIQPGEASKFASSAFPSGFDPVPTGSGATPDPTQVYPVFHPVAAGIGQP</sequence>
<dbReference type="Gene3D" id="2.60.40.640">
    <property type="match status" value="2"/>
</dbReference>
<dbReference type="GeneTree" id="ENSGT00940000164012"/>
<dbReference type="OMA" id="KHTHSAR"/>
<organism evidence="3 4">
    <name type="scientific">Amphilophus citrinellus</name>
    <name type="common">Midas cichlid</name>
    <name type="synonym">Cichlasoma citrinellum</name>
    <dbReference type="NCBI Taxonomy" id="61819"/>
    <lineage>
        <taxon>Eukaryota</taxon>
        <taxon>Metazoa</taxon>
        <taxon>Chordata</taxon>
        <taxon>Craniata</taxon>
        <taxon>Vertebrata</taxon>
        <taxon>Euteleostomi</taxon>
        <taxon>Actinopterygii</taxon>
        <taxon>Neopterygii</taxon>
        <taxon>Teleostei</taxon>
        <taxon>Neoteleostei</taxon>
        <taxon>Acanthomorphata</taxon>
        <taxon>Ovalentaria</taxon>
        <taxon>Cichlomorphae</taxon>
        <taxon>Cichliformes</taxon>
        <taxon>Cichlidae</taxon>
        <taxon>New World cichlids</taxon>
        <taxon>Cichlasomatinae</taxon>
        <taxon>Heroini</taxon>
        <taxon>Amphilophus</taxon>
    </lineage>
</organism>
<evidence type="ECO:0000313" key="3">
    <source>
        <dbReference type="Ensembl" id="ENSACIP00000008455.1"/>
    </source>
</evidence>
<dbReference type="Pfam" id="PF02752">
    <property type="entry name" value="Arrestin_C"/>
    <property type="match status" value="1"/>
</dbReference>
<dbReference type="AlphaFoldDB" id="A0A3Q0RI52"/>
<dbReference type="Pfam" id="PF00339">
    <property type="entry name" value="Arrestin_N"/>
    <property type="match status" value="1"/>
</dbReference>
<dbReference type="InterPro" id="IPR014752">
    <property type="entry name" value="Arrestin-like_C"/>
</dbReference>
<name>A0A3Q0RI52_AMPCI</name>
<dbReference type="GO" id="GO:0005737">
    <property type="term" value="C:cytoplasm"/>
    <property type="evidence" value="ECO:0007669"/>
    <property type="project" value="TreeGrafter"/>
</dbReference>
<reference evidence="3" key="2">
    <citation type="submission" date="2025-09" db="UniProtKB">
        <authorList>
            <consortium name="Ensembl"/>
        </authorList>
    </citation>
    <scope>IDENTIFICATION</scope>
</reference>
<evidence type="ECO:0000256" key="1">
    <source>
        <dbReference type="ARBA" id="ARBA00005298"/>
    </source>
</evidence>
<dbReference type="GO" id="GO:0015031">
    <property type="term" value="P:protein transport"/>
    <property type="evidence" value="ECO:0007669"/>
    <property type="project" value="TreeGrafter"/>
</dbReference>
<dbReference type="Proteomes" id="UP000261340">
    <property type="component" value="Unplaced"/>
</dbReference>
<dbReference type="PANTHER" id="PTHR11188:SF135">
    <property type="entry name" value="ARRESTIN DOMAIN CONTAINING 3-LIKE-RELATED"/>
    <property type="match status" value="1"/>
</dbReference>
<dbReference type="InterPro" id="IPR050357">
    <property type="entry name" value="Arrestin_domain-protein"/>
</dbReference>
<dbReference type="InterPro" id="IPR011021">
    <property type="entry name" value="Arrestin-like_N"/>
</dbReference>
<protein>
    <recommendedName>
        <fullName evidence="2">Arrestin C-terminal-like domain-containing protein</fullName>
    </recommendedName>
</protein>
<dbReference type="Ensembl" id="ENSACIT00000008707.1">
    <property type="protein sequence ID" value="ENSACIP00000008455.1"/>
    <property type="gene ID" value="ENSACIG00000006636.1"/>
</dbReference>
<dbReference type="GO" id="GO:0007399">
    <property type="term" value="P:nervous system development"/>
    <property type="evidence" value="ECO:0007669"/>
    <property type="project" value="UniProtKB-ARBA"/>
</dbReference>
<feature type="domain" description="Arrestin C-terminal-like" evidence="2">
    <location>
        <begin position="155"/>
        <end position="292"/>
    </location>
</feature>
<evidence type="ECO:0000313" key="4">
    <source>
        <dbReference type="Proteomes" id="UP000261340"/>
    </source>
</evidence>
<dbReference type="PANTHER" id="PTHR11188">
    <property type="entry name" value="ARRESTIN DOMAIN CONTAINING PROTEIN"/>
    <property type="match status" value="1"/>
</dbReference>
<dbReference type="SUPFAM" id="SSF81296">
    <property type="entry name" value="E set domains"/>
    <property type="match status" value="2"/>
</dbReference>
<comment type="similarity">
    <text evidence="1">Belongs to the arrestin family.</text>
</comment>
<dbReference type="SMART" id="SM01017">
    <property type="entry name" value="Arrestin_C"/>
    <property type="match status" value="1"/>
</dbReference>
<accession>A0A3Q0RI52</accession>
<evidence type="ECO:0000259" key="2">
    <source>
        <dbReference type="SMART" id="SM01017"/>
    </source>
</evidence>
<dbReference type="InterPro" id="IPR011022">
    <property type="entry name" value="Arrestin_C-like"/>
</dbReference>
<keyword evidence="4" id="KW-1185">Reference proteome</keyword>
<reference evidence="3" key="1">
    <citation type="submission" date="2025-08" db="UniProtKB">
        <authorList>
            <consortium name="Ensembl"/>
        </authorList>
    </citation>
    <scope>IDENTIFICATION</scope>
</reference>
<proteinExistence type="inferred from homology"/>
<dbReference type="GO" id="GO:0005886">
    <property type="term" value="C:plasma membrane"/>
    <property type="evidence" value="ECO:0007669"/>
    <property type="project" value="TreeGrafter"/>
</dbReference>
<dbReference type="InterPro" id="IPR014756">
    <property type="entry name" value="Ig_E-set"/>
</dbReference>
<dbReference type="STRING" id="61819.ENSACIP00000008455"/>